<evidence type="ECO:0000256" key="2">
    <source>
        <dbReference type="ARBA" id="ARBA00009477"/>
    </source>
</evidence>
<protein>
    <submittedName>
        <fullName evidence="8">Efflux RND transporter periplasmic adaptor subunit</fullName>
    </submittedName>
</protein>
<evidence type="ECO:0000313" key="9">
    <source>
        <dbReference type="Proteomes" id="UP001386437"/>
    </source>
</evidence>
<reference evidence="8 9" key="1">
    <citation type="journal article" date="2022" name="Arch. Microbiol.">
        <title>Paraburkholderia bengalensis sp. nov. isolated from roots of Oryza sativa, IR64.</title>
        <authorList>
            <person name="Nag P."/>
            <person name="Mondal N."/>
            <person name="Sarkar J."/>
            <person name="Das S."/>
        </authorList>
    </citation>
    <scope>NUCLEOTIDE SEQUENCE [LARGE SCALE GENOMIC DNA]</scope>
    <source>
        <strain evidence="8 9">IR64_4_BI</strain>
    </source>
</reference>
<feature type="domain" description="Multidrug resistance protein MdtA-like beta-barrel" evidence="6">
    <location>
        <begin position="222"/>
        <end position="302"/>
    </location>
</feature>
<feature type="chain" id="PRO_5046473585" evidence="3">
    <location>
        <begin position="22"/>
        <end position="394"/>
    </location>
</feature>
<dbReference type="PANTHER" id="PTHR30158">
    <property type="entry name" value="ACRA/E-RELATED COMPONENT OF DRUG EFFLUX TRANSPORTER"/>
    <property type="match status" value="1"/>
</dbReference>
<sequence>MLSIRKPISVSLGILCSVMVASGIAVVQKNGGAGINTARAAEDPSGAAKVDVATVISQEITEWQDYSGRLEAVDKVDVRPLVPGAIVAVHFKDGATVRKGEPLFTIDPRPFQAEVERVAARVAAARARATYAANDAARAERLLTDNAIARRDFDEKQNAAREASANLKAELAELVNARVRLSYTKIVAPVAGRVSQAELTVGNVVSSDGAAPVLTTVVSVSPIYASFSVDEQTYLHYLNRHAGAAVPVQMGLADEDGFSRTGSIASVDNHLDTQSGTIRVRARFDNADGSLLPGLYARVKVGSGESHSAMMVNPAAIGTDQAVQYVLVVDNQNRVHYRKVTLGAMHAGMRIITGGLNPGERIVINGLQRVRPNDIVNAHLVDMSASQSTEKPAA</sequence>
<proteinExistence type="inferred from homology"/>
<feature type="domain" description="Multidrug resistance protein MdtA-like C-terminal permuted SH3" evidence="7">
    <location>
        <begin position="315"/>
        <end position="369"/>
    </location>
</feature>
<evidence type="ECO:0000259" key="7">
    <source>
        <dbReference type="Pfam" id="PF25967"/>
    </source>
</evidence>
<organism evidence="8 9">
    <name type="scientific">Paraburkholderia bengalensis</name>
    <dbReference type="NCBI Taxonomy" id="2747562"/>
    <lineage>
        <taxon>Bacteria</taxon>
        <taxon>Pseudomonadati</taxon>
        <taxon>Pseudomonadota</taxon>
        <taxon>Betaproteobacteria</taxon>
        <taxon>Burkholderiales</taxon>
        <taxon>Burkholderiaceae</taxon>
        <taxon>Paraburkholderia</taxon>
    </lineage>
</organism>
<keyword evidence="3" id="KW-0732">Signal</keyword>
<dbReference type="PANTHER" id="PTHR30158:SF10">
    <property type="entry name" value="CATION EFFLUX PUMP"/>
    <property type="match status" value="1"/>
</dbReference>
<gene>
    <name evidence="8" type="ORF">H3V53_14040</name>
</gene>
<dbReference type="Pfam" id="PF25917">
    <property type="entry name" value="BSH_RND"/>
    <property type="match status" value="1"/>
</dbReference>
<evidence type="ECO:0000259" key="6">
    <source>
        <dbReference type="Pfam" id="PF25944"/>
    </source>
</evidence>
<dbReference type="InterPro" id="IPR058627">
    <property type="entry name" value="MdtA-like_C"/>
</dbReference>
<dbReference type="SUPFAM" id="SSF111369">
    <property type="entry name" value="HlyD-like secretion proteins"/>
    <property type="match status" value="1"/>
</dbReference>
<feature type="signal peptide" evidence="3">
    <location>
        <begin position="1"/>
        <end position="21"/>
    </location>
</feature>
<dbReference type="Pfam" id="PF25967">
    <property type="entry name" value="RND-MFP_C"/>
    <property type="match status" value="1"/>
</dbReference>
<dbReference type="Gene3D" id="1.10.287.470">
    <property type="entry name" value="Helix hairpin bin"/>
    <property type="match status" value="1"/>
</dbReference>
<comment type="subcellular location">
    <subcellularLocation>
        <location evidence="1">Cell envelope</location>
    </subcellularLocation>
</comment>
<dbReference type="InterPro" id="IPR006143">
    <property type="entry name" value="RND_pump_MFP"/>
</dbReference>
<evidence type="ECO:0000256" key="1">
    <source>
        <dbReference type="ARBA" id="ARBA00004196"/>
    </source>
</evidence>
<dbReference type="RefSeq" id="WP_419539497.1">
    <property type="nucleotide sequence ID" value="NZ_JACFYJ010000019.1"/>
</dbReference>
<feature type="domain" description="Multidrug resistance protein MdtA-like barrel-sandwich hybrid" evidence="5">
    <location>
        <begin position="75"/>
        <end position="216"/>
    </location>
</feature>
<evidence type="ECO:0000256" key="3">
    <source>
        <dbReference type="SAM" id="SignalP"/>
    </source>
</evidence>
<dbReference type="Proteomes" id="UP001386437">
    <property type="component" value="Unassembled WGS sequence"/>
</dbReference>
<dbReference type="Pfam" id="PF25944">
    <property type="entry name" value="Beta-barrel_RND"/>
    <property type="match status" value="1"/>
</dbReference>
<dbReference type="Pfam" id="PF25876">
    <property type="entry name" value="HH_MFP_RND"/>
    <property type="match status" value="1"/>
</dbReference>
<dbReference type="Gene3D" id="2.40.30.170">
    <property type="match status" value="1"/>
</dbReference>
<accession>A0ABU8IRM6</accession>
<evidence type="ECO:0000259" key="5">
    <source>
        <dbReference type="Pfam" id="PF25917"/>
    </source>
</evidence>
<keyword evidence="9" id="KW-1185">Reference proteome</keyword>
<dbReference type="EMBL" id="JACFYJ010000019">
    <property type="protein sequence ID" value="MEI5998284.1"/>
    <property type="molecule type" value="Genomic_DNA"/>
</dbReference>
<comment type="similarity">
    <text evidence="2">Belongs to the membrane fusion protein (MFP) (TC 8.A.1) family.</text>
</comment>
<evidence type="ECO:0000259" key="4">
    <source>
        <dbReference type="Pfam" id="PF25876"/>
    </source>
</evidence>
<dbReference type="NCBIfam" id="TIGR01730">
    <property type="entry name" value="RND_mfp"/>
    <property type="match status" value="1"/>
</dbReference>
<comment type="caution">
    <text evidence="8">The sequence shown here is derived from an EMBL/GenBank/DDBJ whole genome shotgun (WGS) entry which is preliminary data.</text>
</comment>
<dbReference type="InterPro" id="IPR058624">
    <property type="entry name" value="MdtA-like_HH"/>
</dbReference>
<dbReference type="Gene3D" id="2.40.50.100">
    <property type="match status" value="1"/>
</dbReference>
<feature type="domain" description="Multidrug resistance protein MdtA-like alpha-helical hairpin" evidence="4">
    <location>
        <begin position="118"/>
        <end position="184"/>
    </location>
</feature>
<name>A0ABU8IRM6_9BURK</name>
<evidence type="ECO:0000313" key="8">
    <source>
        <dbReference type="EMBL" id="MEI5998284.1"/>
    </source>
</evidence>
<dbReference type="Gene3D" id="2.40.420.20">
    <property type="match status" value="1"/>
</dbReference>
<dbReference type="InterPro" id="IPR058626">
    <property type="entry name" value="MdtA-like_b-barrel"/>
</dbReference>
<dbReference type="InterPro" id="IPR058625">
    <property type="entry name" value="MdtA-like_BSH"/>
</dbReference>